<dbReference type="OrthoDB" id="137839at2157"/>
<dbReference type="InterPro" id="IPR009003">
    <property type="entry name" value="Peptidase_S1_PA"/>
</dbReference>
<dbReference type="InParanoid" id="H1YZD5"/>
<evidence type="ECO:0008006" key="3">
    <source>
        <dbReference type="Google" id="ProtNLM"/>
    </source>
</evidence>
<sequence>MKKRTIILSFVFVILLFSNVSGAAIDDNVYNALAPCYSENLIASYGLIPVFDENNLLKSAGISASFSNDTLQKEWYDQMHSLYENTKYEIDKKYSYPRGPIISYGTDALGSVIVGIYDKEKTNSSYRDQIYSTIKSEADKLGINNIPIIFFNAAMPELHVSRTDTWRPVIGGIQGSCNIGDFTLGFAATRNGQNGFVTTGHIGGTGTTVYQPSSPNSVGSVTVSSGGSTSDSSFIQYSNVAAKIFESSSSQPSVYSYSDPWQNLWVIKSGINTGTTTGQVIAETSLWNSYFQTTLYNQWYASYSSSGGDSGGPVYYKDTNHRVHISGIHWGKGSYSCFSPISNVMNDLDISVKT</sequence>
<evidence type="ECO:0000313" key="2">
    <source>
        <dbReference type="Proteomes" id="UP000005741"/>
    </source>
</evidence>
<dbReference type="EMBL" id="CM001436">
    <property type="protein sequence ID" value="EHQ35159.1"/>
    <property type="molecule type" value="Genomic_DNA"/>
</dbReference>
<reference evidence="1 2" key="1">
    <citation type="submission" date="2011-10" db="EMBL/GenBank/DDBJ databases">
        <title>The Improved High-Quality Draft genome of Methanoplanus limicola DSM 2279.</title>
        <authorList>
            <consortium name="US DOE Joint Genome Institute (JGI-PGF)"/>
            <person name="Lucas S."/>
            <person name="Copeland A."/>
            <person name="Lapidus A."/>
            <person name="Glavina del Rio T."/>
            <person name="Dalin E."/>
            <person name="Tice H."/>
            <person name="Bruce D."/>
            <person name="Goodwin L."/>
            <person name="Pitluck S."/>
            <person name="Peters L."/>
            <person name="Mikhailova N."/>
            <person name="Lu M."/>
            <person name="Kyrpides N."/>
            <person name="Mavromatis K."/>
            <person name="Ivanova N."/>
            <person name="Markowitz V."/>
            <person name="Cheng J.-F."/>
            <person name="Hugenholtz P."/>
            <person name="Woyke T."/>
            <person name="Wu D."/>
            <person name="Wirth R."/>
            <person name="Brambilla E.-M."/>
            <person name="Klenk H.-P."/>
            <person name="Eisen J.A."/>
        </authorList>
    </citation>
    <scope>NUCLEOTIDE SEQUENCE [LARGE SCALE GENOMIC DNA]</scope>
    <source>
        <strain evidence="1 2">DSM 2279</strain>
    </source>
</reference>
<keyword evidence="2" id="KW-1185">Reference proteome</keyword>
<protein>
    <recommendedName>
        <fullName evidence="3">Peptidase S1 and S6 chymotrypsin/Hap</fullName>
    </recommendedName>
</protein>
<dbReference type="InterPro" id="IPR043504">
    <property type="entry name" value="Peptidase_S1_PA_chymotrypsin"/>
</dbReference>
<dbReference type="SUPFAM" id="SSF50494">
    <property type="entry name" value="Trypsin-like serine proteases"/>
    <property type="match status" value="1"/>
</dbReference>
<dbReference type="AlphaFoldDB" id="H1YZD5"/>
<dbReference type="RefSeq" id="WP_004076890.1">
    <property type="nucleotide sequence ID" value="NZ_CM001436.1"/>
</dbReference>
<organism evidence="1 2">
    <name type="scientific">Methanoplanus limicola DSM 2279</name>
    <dbReference type="NCBI Taxonomy" id="937775"/>
    <lineage>
        <taxon>Archaea</taxon>
        <taxon>Methanobacteriati</taxon>
        <taxon>Methanobacteriota</taxon>
        <taxon>Stenosarchaea group</taxon>
        <taxon>Methanomicrobia</taxon>
        <taxon>Methanomicrobiales</taxon>
        <taxon>Methanomicrobiaceae</taxon>
        <taxon>Methanoplanus</taxon>
    </lineage>
</organism>
<dbReference type="Gene3D" id="2.40.10.10">
    <property type="entry name" value="Trypsin-like serine proteases"/>
    <property type="match status" value="2"/>
</dbReference>
<evidence type="ECO:0000313" key="1">
    <source>
        <dbReference type="EMBL" id="EHQ35159.1"/>
    </source>
</evidence>
<accession>H1YZD5</accession>
<name>H1YZD5_9EURY</name>
<dbReference type="Proteomes" id="UP000005741">
    <property type="component" value="Chromosome"/>
</dbReference>
<dbReference type="HOGENOM" id="CLU_064439_0_0_2"/>
<gene>
    <name evidence="1" type="ORF">Metlim_1045</name>
</gene>
<dbReference type="STRING" id="937775.Metlim_1045"/>
<proteinExistence type="predicted"/>